<name>A0A1H3I3H2_9BACT</name>
<organism evidence="4 5">
    <name type="scientific">Hymenobacter psychrophilus</name>
    <dbReference type="NCBI Taxonomy" id="651662"/>
    <lineage>
        <taxon>Bacteria</taxon>
        <taxon>Pseudomonadati</taxon>
        <taxon>Bacteroidota</taxon>
        <taxon>Cytophagia</taxon>
        <taxon>Cytophagales</taxon>
        <taxon>Hymenobacteraceae</taxon>
        <taxon>Hymenobacter</taxon>
    </lineage>
</organism>
<dbReference type="SUPFAM" id="SSF47336">
    <property type="entry name" value="ACP-like"/>
    <property type="match status" value="1"/>
</dbReference>
<dbReference type="GO" id="GO:0000036">
    <property type="term" value="F:acyl carrier activity"/>
    <property type="evidence" value="ECO:0007669"/>
    <property type="project" value="TreeGrafter"/>
</dbReference>
<sequence length="90" mass="10247">MENIIRYQVERMLLRKRRNPALVMQPGTRLQQDIGLDSIDLVELAINLEQRFHIEIPDAEMEDLRTVQNVLDCVDQHLSVAPVAVAAGGR</sequence>
<evidence type="ECO:0000256" key="2">
    <source>
        <dbReference type="ARBA" id="ARBA00022553"/>
    </source>
</evidence>
<evidence type="ECO:0000313" key="4">
    <source>
        <dbReference type="EMBL" id="SDY22182.1"/>
    </source>
</evidence>
<dbReference type="AlphaFoldDB" id="A0A1H3I3H2"/>
<dbReference type="RefSeq" id="WP_092740044.1">
    <property type="nucleotide sequence ID" value="NZ_FNOV01000006.1"/>
</dbReference>
<keyword evidence="1" id="KW-0596">Phosphopantetheine</keyword>
<keyword evidence="5" id="KW-1185">Reference proteome</keyword>
<proteinExistence type="predicted"/>
<reference evidence="5" key="1">
    <citation type="submission" date="2016-10" db="EMBL/GenBank/DDBJ databases">
        <authorList>
            <person name="Varghese N."/>
            <person name="Submissions S."/>
        </authorList>
    </citation>
    <scope>NUCLEOTIDE SEQUENCE [LARGE SCALE GENOMIC DNA]</scope>
    <source>
        <strain evidence="5">CGMCC 1.8975</strain>
    </source>
</reference>
<dbReference type="OrthoDB" id="9804551at2"/>
<dbReference type="Pfam" id="PF00550">
    <property type="entry name" value="PP-binding"/>
    <property type="match status" value="1"/>
</dbReference>
<dbReference type="Proteomes" id="UP000199249">
    <property type="component" value="Unassembled WGS sequence"/>
</dbReference>
<evidence type="ECO:0000313" key="5">
    <source>
        <dbReference type="Proteomes" id="UP000199249"/>
    </source>
</evidence>
<dbReference type="Gene3D" id="1.10.1200.10">
    <property type="entry name" value="ACP-like"/>
    <property type="match status" value="1"/>
</dbReference>
<feature type="domain" description="Carrier" evidence="3">
    <location>
        <begin position="1"/>
        <end position="78"/>
    </location>
</feature>
<dbReference type="PANTHER" id="PTHR20863:SF76">
    <property type="entry name" value="CARRIER DOMAIN-CONTAINING PROTEIN"/>
    <property type="match status" value="1"/>
</dbReference>
<gene>
    <name evidence="4" type="ORF">SAMN04488069_106270</name>
</gene>
<dbReference type="InterPro" id="IPR003231">
    <property type="entry name" value="ACP"/>
</dbReference>
<evidence type="ECO:0000256" key="1">
    <source>
        <dbReference type="ARBA" id="ARBA00022450"/>
    </source>
</evidence>
<dbReference type="InterPro" id="IPR036736">
    <property type="entry name" value="ACP-like_sf"/>
</dbReference>
<dbReference type="EMBL" id="FNOV01000006">
    <property type="protein sequence ID" value="SDY22182.1"/>
    <property type="molecule type" value="Genomic_DNA"/>
</dbReference>
<dbReference type="InterPro" id="IPR009081">
    <property type="entry name" value="PP-bd_ACP"/>
</dbReference>
<dbReference type="PROSITE" id="PS50075">
    <property type="entry name" value="CARRIER"/>
    <property type="match status" value="1"/>
</dbReference>
<evidence type="ECO:0000259" key="3">
    <source>
        <dbReference type="PROSITE" id="PS50075"/>
    </source>
</evidence>
<dbReference type="GO" id="GO:0000035">
    <property type="term" value="F:acyl binding"/>
    <property type="evidence" value="ECO:0007669"/>
    <property type="project" value="TreeGrafter"/>
</dbReference>
<dbReference type="PANTHER" id="PTHR20863">
    <property type="entry name" value="ACYL CARRIER PROTEIN"/>
    <property type="match status" value="1"/>
</dbReference>
<keyword evidence="2" id="KW-0597">Phosphoprotein</keyword>
<protein>
    <submittedName>
        <fullName evidence="4">Acyl carrier protein</fullName>
    </submittedName>
</protein>
<accession>A0A1H3I3H2</accession>
<dbReference type="STRING" id="651662.SAMN04488069_106270"/>